<protein>
    <submittedName>
        <fullName evidence="5">Tyrosine-type recombinase/integrase</fullName>
    </submittedName>
</protein>
<dbReference type="PROSITE" id="PS51898">
    <property type="entry name" value="TYR_RECOMBINASE"/>
    <property type="match status" value="1"/>
</dbReference>
<evidence type="ECO:0000256" key="3">
    <source>
        <dbReference type="ARBA" id="ARBA00023172"/>
    </source>
</evidence>
<proteinExistence type="inferred from homology"/>
<organism evidence="5 6">
    <name type="scientific">Actinomadura luzonensis</name>
    <dbReference type="NCBI Taxonomy" id="2805427"/>
    <lineage>
        <taxon>Bacteria</taxon>
        <taxon>Bacillati</taxon>
        <taxon>Actinomycetota</taxon>
        <taxon>Actinomycetes</taxon>
        <taxon>Streptosporangiales</taxon>
        <taxon>Thermomonosporaceae</taxon>
        <taxon>Actinomadura</taxon>
    </lineage>
</organism>
<keyword evidence="5" id="KW-0614">Plasmid</keyword>
<dbReference type="SUPFAM" id="SSF56349">
    <property type="entry name" value="DNA breaking-rejoining enzymes"/>
    <property type="match status" value="1"/>
</dbReference>
<keyword evidence="6" id="KW-1185">Reference proteome</keyword>
<dbReference type="Gene3D" id="1.10.443.10">
    <property type="entry name" value="Intergrase catalytic core"/>
    <property type="match status" value="1"/>
</dbReference>
<evidence type="ECO:0000256" key="1">
    <source>
        <dbReference type="ARBA" id="ARBA00008857"/>
    </source>
</evidence>
<comment type="similarity">
    <text evidence="1">Belongs to the 'phage' integrase family.</text>
</comment>
<keyword evidence="2" id="KW-0238">DNA-binding</keyword>
<evidence type="ECO:0000313" key="6">
    <source>
        <dbReference type="Proteomes" id="UP001317259"/>
    </source>
</evidence>
<geneLocation type="plasmid" evidence="5">
    <name>unnamed8</name>
</geneLocation>
<dbReference type="InterPro" id="IPR013762">
    <property type="entry name" value="Integrase-like_cat_sf"/>
</dbReference>
<accession>A0ABT0GBW9</accession>
<evidence type="ECO:0000256" key="2">
    <source>
        <dbReference type="ARBA" id="ARBA00023125"/>
    </source>
</evidence>
<dbReference type="Pfam" id="PF00589">
    <property type="entry name" value="Phage_integrase"/>
    <property type="match status" value="1"/>
</dbReference>
<name>A0ABT0GBW9_9ACTN</name>
<gene>
    <name evidence="5" type="ORF">MF672_051105</name>
</gene>
<dbReference type="InterPro" id="IPR050090">
    <property type="entry name" value="Tyrosine_recombinase_XerCD"/>
</dbReference>
<feature type="domain" description="Tyr recombinase" evidence="4">
    <location>
        <begin position="144"/>
        <end position="336"/>
    </location>
</feature>
<dbReference type="PANTHER" id="PTHR30349:SF41">
    <property type="entry name" value="INTEGRASE_RECOMBINASE PROTEIN MJ0367-RELATED"/>
    <property type="match status" value="1"/>
</dbReference>
<dbReference type="Proteomes" id="UP001317259">
    <property type="component" value="Unassembled WGS sequence"/>
</dbReference>
<sequence>MSAELVPAEPAAGGELAAAAVPLPREKNPYWVYLDSLRSPSSRRSMRGNLDRLARILADVDPDAPGAAAITGAAVPWHLLQYAHTMRLRALLLAKQERREWSAAYVNHHLVALRRVLQEAFRLGLMRAEDYQRARDIHQVKVTRLPAGAHVPDDDLAATLAACEEDETPMGRRDAALLAVLYSTGCRREEIADMTLADYDPGEGSIRVVGKGDKQRLVYLEANSQELLETWIGVRGRQPGPLFYGYFKGGRRVRMRGGRPAHLTGQAIANALTRRQAEAGAVRRTPHDFRRTFAGNLLDEGVDLATAQELMGHASPVTTARYDRRPERTRKDAVRRLRMPAPRKLSG</sequence>
<keyword evidence="3" id="KW-0233">DNA recombination</keyword>
<dbReference type="PANTHER" id="PTHR30349">
    <property type="entry name" value="PHAGE INTEGRASE-RELATED"/>
    <property type="match status" value="1"/>
</dbReference>
<dbReference type="RefSeq" id="WP_242372954.1">
    <property type="nucleotide sequence ID" value="NZ_JAKRKC020000011.1"/>
</dbReference>
<dbReference type="InterPro" id="IPR002104">
    <property type="entry name" value="Integrase_catalytic"/>
</dbReference>
<dbReference type="EMBL" id="JAKRKC020000011">
    <property type="protein sequence ID" value="MCK2222099.1"/>
    <property type="molecule type" value="Genomic_DNA"/>
</dbReference>
<reference evidence="5 6" key="1">
    <citation type="submission" date="2022-04" db="EMBL/GenBank/DDBJ databases">
        <title>Genome draft of Actinomadura sp. ATCC 31491.</title>
        <authorList>
            <person name="Shi X."/>
            <person name="Du Y."/>
        </authorList>
    </citation>
    <scope>NUCLEOTIDE SEQUENCE [LARGE SCALE GENOMIC DNA]</scope>
    <source>
        <strain evidence="5 6">ATCC 31491</strain>
        <plasmid evidence="5">unnamed8</plasmid>
    </source>
</reference>
<dbReference type="InterPro" id="IPR011010">
    <property type="entry name" value="DNA_brk_join_enz"/>
</dbReference>
<comment type="caution">
    <text evidence="5">The sequence shown here is derived from an EMBL/GenBank/DDBJ whole genome shotgun (WGS) entry which is preliminary data.</text>
</comment>
<evidence type="ECO:0000313" key="5">
    <source>
        <dbReference type="EMBL" id="MCK2222099.1"/>
    </source>
</evidence>
<evidence type="ECO:0000259" key="4">
    <source>
        <dbReference type="PROSITE" id="PS51898"/>
    </source>
</evidence>